<protein>
    <recommendedName>
        <fullName evidence="5">4Fe-4S ferredoxin-type domain-containing protein</fullName>
    </recommendedName>
</protein>
<dbReference type="InterPro" id="IPR017896">
    <property type="entry name" value="4Fe4S_Fe-S-bd"/>
</dbReference>
<dbReference type="CDD" id="cd10551">
    <property type="entry name" value="PsrB"/>
    <property type="match status" value="1"/>
</dbReference>
<dbReference type="Gene3D" id="3.30.70.20">
    <property type="match status" value="2"/>
</dbReference>
<dbReference type="GO" id="GO:0051539">
    <property type="term" value="F:4 iron, 4 sulfur cluster binding"/>
    <property type="evidence" value="ECO:0007669"/>
    <property type="project" value="UniProtKB-KW"/>
</dbReference>
<dbReference type="AlphaFoldDB" id="A0A2S7U6G5"/>
<name>A0A2S7U6G5_9BACT</name>
<evidence type="ECO:0000256" key="3">
    <source>
        <dbReference type="ARBA" id="ARBA00023004"/>
    </source>
</evidence>
<dbReference type="Proteomes" id="UP000239907">
    <property type="component" value="Unassembled WGS sequence"/>
</dbReference>
<dbReference type="GO" id="GO:0046872">
    <property type="term" value="F:metal ion binding"/>
    <property type="evidence" value="ECO:0007669"/>
    <property type="project" value="UniProtKB-KW"/>
</dbReference>
<evidence type="ECO:0000256" key="1">
    <source>
        <dbReference type="ARBA" id="ARBA00022485"/>
    </source>
</evidence>
<keyword evidence="1" id="KW-0004">4Fe-4S</keyword>
<gene>
    <name evidence="6" type="ORF">BSZ32_17770</name>
</gene>
<accession>A0A2S7U6G5</accession>
<organism evidence="6 7">
    <name type="scientific">Rubritalea profundi</name>
    <dbReference type="NCBI Taxonomy" id="1658618"/>
    <lineage>
        <taxon>Bacteria</taxon>
        <taxon>Pseudomonadati</taxon>
        <taxon>Verrucomicrobiota</taxon>
        <taxon>Verrucomicrobiia</taxon>
        <taxon>Verrucomicrobiales</taxon>
        <taxon>Rubritaleaceae</taxon>
        <taxon>Rubritalea</taxon>
    </lineage>
</organism>
<evidence type="ECO:0000313" key="7">
    <source>
        <dbReference type="Proteomes" id="UP000239907"/>
    </source>
</evidence>
<dbReference type="PANTHER" id="PTHR43177">
    <property type="entry name" value="PROTEIN NRFC"/>
    <property type="match status" value="1"/>
</dbReference>
<keyword evidence="2" id="KW-0479">Metal-binding</keyword>
<evidence type="ECO:0000259" key="5">
    <source>
        <dbReference type="PROSITE" id="PS51379"/>
    </source>
</evidence>
<keyword evidence="3" id="KW-0408">Iron</keyword>
<comment type="caution">
    <text evidence="6">The sequence shown here is derived from an EMBL/GenBank/DDBJ whole genome shotgun (WGS) entry which is preliminary data.</text>
</comment>
<keyword evidence="4" id="KW-0411">Iron-sulfur</keyword>
<evidence type="ECO:0000313" key="6">
    <source>
        <dbReference type="EMBL" id="PQJ30137.1"/>
    </source>
</evidence>
<keyword evidence="7" id="KW-1185">Reference proteome</keyword>
<evidence type="ECO:0000256" key="2">
    <source>
        <dbReference type="ARBA" id="ARBA00022723"/>
    </source>
</evidence>
<dbReference type="Pfam" id="PF13247">
    <property type="entry name" value="Fer4_11"/>
    <property type="match status" value="1"/>
</dbReference>
<sequence>MTEKLKLPWERVGSEYKATKKKVGMLLDLDRCVGCHSCSVSCKTEHEVPLGAFRMRVRYLERPDKPTIAFAPMMCMHCEDAPCLDACGNNAIARMDDGRVIIRENKCDLDRDCVKACPYGAIFINEEKEVAEKCDFCVHRTEVGLEPACADSCPSQAIQFGDLADPNDPISLKIKAKGAKPWKESAGTKPSVFYIGHEEWMEEKVNTGVQIDPKDEDITYEQNNLKNL</sequence>
<dbReference type="EMBL" id="MQWA01000001">
    <property type="protein sequence ID" value="PQJ30137.1"/>
    <property type="molecule type" value="Genomic_DNA"/>
</dbReference>
<evidence type="ECO:0000256" key="4">
    <source>
        <dbReference type="ARBA" id="ARBA00023014"/>
    </source>
</evidence>
<dbReference type="SUPFAM" id="SSF54862">
    <property type="entry name" value="4Fe-4S ferredoxins"/>
    <property type="match status" value="1"/>
</dbReference>
<dbReference type="InterPro" id="IPR050954">
    <property type="entry name" value="ET_IronSulfur_Cluster-Binding"/>
</dbReference>
<feature type="domain" description="4Fe-4S ferredoxin-type" evidence="5">
    <location>
        <begin position="98"/>
        <end position="127"/>
    </location>
</feature>
<dbReference type="RefSeq" id="WP_105044662.1">
    <property type="nucleotide sequence ID" value="NZ_MQWA01000001.1"/>
</dbReference>
<dbReference type="PANTHER" id="PTHR43177:SF3">
    <property type="entry name" value="PROTEIN NRFC HOMOLOG"/>
    <property type="match status" value="1"/>
</dbReference>
<proteinExistence type="predicted"/>
<reference evidence="6 7" key="1">
    <citation type="submission" date="2016-12" db="EMBL/GenBank/DDBJ databases">
        <title>Study of bacterial adaptation to deep sea.</title>
        <authorList>
            <person name="Song J."/>
            <person name="Yoshizawa S."/>
            <person name="Kogure K."/>
        </authorList>
    </citation>
    <scope>NUCLEOTIDE SEQUENCE [LARGE SCALE GENOMIC DNA]</scope>
    <source>
        <strain evidence="6 7">SAORIC-165</strain>
    </source>
</reference>
<dbReference type="OrthoDB" id="9810688at2"/>
<feature type="domain" description="4Fe-4S ferredoxin-type" evidence="5">
    <location>
        <begin position="23"/>
        <end position="53"/>
    </location>
</feature>
<dbReference type="PROSITE" id="PS51379">
    <property type="entry name" value="4FE4S_FER_2"/>
    <property type="match status" value="2"/>
</dbReference>